<dbReference type="GO" id="GO:0003677">
    <property type="term" value="F:DNA binding"/>
    <property type="evidence" value="ECO:0007669"/>
    <property type="project" value="InterPro"/>
</dbReference>
<feature type="domain" description="FtsK" evidence="4">
    <location>
        <begin position="124"/>
        <end position="311"/>
    </location>
</feature>
<reference evidence="6" key="1">
    <citation type="submission" date="2017-09" db="EMBL/GenBank/DDBJ databases">
        <title>Depth-based differentiation of microbial function through sediment-hosted aquifers and enrichment of novel symbionts in the deep terrestrial subsurface.</title>
        <authorList>
            <person name="Probst A.J."/>
            <person name="Ladd B."/>
            <person name="Jarett J.K."/>
            <person name="Geller-Mcgrath D.E."/>
            <person name="Sieber C.M.K."/>
            <person name="Emerson J.B."/>
            <person name="Anantharaman K."/>
            <person name="Thomas B.C."/>
            <person name="Malmstrom R."/>
            <person name="Stieglmeier M."/>
            <person name="Klingl A."/>
            <person name="Woyke T."/>
            <person name="Ryan C.M."/>
            <person name="Banfield J.F."/>
        </authorList>
    </citation>
    <scope>NUCLEOTIDE SEQUENCE [LARGE SCALE GENOMIC DNA]</scope>
</reference>
<protein>
    <recommendedName>
        <fullName evidence="4">FtsK domain-containing protein</fullName>
    </recommendedName>
</protein>
<dbReference type="EMBL" id="PFPO01000013">
    <property type="protein sequence ID" value="PIZ99733.1"/>
    <property type="molecule type" value="Genomic_DNA"/>
</dbReference>
<dbReference type="SUPFAM" id="SSF52540">
    <property type="entry name" value="P-loop containing nucleoside triphosphate hydrolases"/>
    <property type="match status" value="1"/>
</dbReference>
<keyword evidence="1 3" id="KW-0547">Nucleotide-binding</keyword>
<feature type="binding site" evidence="3">
    <location>
        <begin position="141"/>
        <end position="148"/>
    </location>
    <ligand>
        <name>ATP</name>
        <dbReference type="ChEBI" id="CHEBI:30616"/>
    </ligand>
</feature>
<evidence type="ECO:0000256" key="3">
    <source>
        <dbReference type="PROSITE-ProRule" id="PRU00289"/>
    </source>
</evidence>
<evidence type="ECO:0000256" key="1">
    <source>
        <dbReference type="ARBA" id="ARBA00022741"/>
    </source>
</evidence>
<sequence length="348" mass="39756">MIIEEQINNETIIKDIFSWYGIDIRNAIFNIGVNPTLATYIFATPSTLNDIYHKDRKHWLELKNALLIALDVQVIRMVVKDNITSIEVPNKERALVNLADELLSETYKNFESGLIIPFGRDGFNNSHFYDLRKLPHLLMAGATGSGKSTFLNTSIISLTKKHSPKELNIILSDVKKVEFDAFQELPHLLRPIINDHDQINEAFAWCDLEVNNRLKIFSDCQVNNIDEYHKKQIMPYIVFIIDEISDYIVFDAYHGKKLLAMILKVMDRAEQVGIHLIINSSRPCEETFPIDLRNKFLSRLVFVTAGESDSKIALGQGGAQSLLSKGDALFRYRNADDPIRLQLPYSKS</sequence>
<dbReference type="PROSITE" id="PS50901">
    <property type="entry name" value="FTSK"/>
    <property type="match status" value="1"/>
</dbReference>
<dbReference type="AlphaFoldDB" id="A0A2M7VG95"/>
<evidence type="ECO:0000313" key="5">
    <source>
        <dbReference type="EMBL" id="PIZ99733.1"/>
    </source>
</evidence>
<accession>A0A2M7VG95</accession>
<evidence type="ECO:0000256" key="2">
    <source>
        <dbReference type="ARBA" id="ARBA00022840"/>
    </source>
</evidence>
<dbReference type="GO" id="GO:0005524">
    <property type="term" value="F:ATP binding"/>
    <property type="evidence" value="ECO:0007669"/>
    <property type="project" value="UniProtKB-UniRule"/>
</dbReference>
<gene>
    <name evidence="5" type="ORF">COX77_00645</name>
</gene>
<dbReference type="InterPro" id="IPR027417">
    <property type="entry name" value="P-loop_NTPase"/>
</dbReference>
<keyword evidence="2 3" id="KW-0067">ATP-binding</keyword>
<dbReference type="Pfam" id="PF01580">
    <property type="entry name" value="FtsK_SpoIIIE"/>
    <property type="match status" value="1"/>
</dbReference>
<dbReference type="InterPro" id="IPR002543">
    <property type="entry name" value="FtsK_dom"/>
</dbReference>
<organism evidence="5 6">
    <name type="scientific">Candidatus Komeilibacteria bacterium CG_4_10_14_0_2_um_filter_37_10</name>
    <dbReference type="NCBI Taxonomy" id="1974470"/>
    <lineage>
        <taxon>Bacteria</taxon>
        <taxon>Candidatus Komeiliibacteriota</taxon>
    </lineage>
</organism>
<dbReference type="PANTHER" id="PTHR22683:SF41">
    <property type="entry name" value="DNA TRANSLOCASE FTSK"/>
    <property type="match status" value="1"/>
</dbReference>
<dbReference type="Gene3D" id="3.40.50.300">
    <property type="entry name" value="P-loop containing nucleotide triphosphate hydrolases"/>
    <property type="match status" value="1"/>
</dbReference>
<evidence type="ECO:0000259" key="4">
    <source>
        <dbReference type="PROSITE" id="PS50901"/>
    </source>
</evidence>
<dbReference type="InterPro" id="IPR050206">
    <property type="entry name" value="FtsK/SpoIIIE/SftA"/>
</dbReference>
<proteinExistence type="predicted"/>
<dbReference type="Proteomes" id="UP000230405">
    <property type="component" value="Unassembled WGS sequence"/>
</dbReference>
<comment type="caution">
    <text evidence="5">The sequence shown here is derived from an EMBL/GenBank/DDBJ whole genome shotgun (WGS) entry which is preliminary data.</text>
</comment>
<evidence type="ECO:0000313" key="6">
    <source>
        <dbReference type="Proteomes" id="UP000230405"/>
    </source>
</evidence>
<name>A0A2M7VG95_9BACT</name>
<dbReference type="PANTHER" id="PTHR22683">
    <property type="entry name" value="SPORULATION PROTEIN RELATED"/>
    <property type="match status" value="1"/>
</dbReference>